<dbReference type="SUPFAM" id="SSF56784">
    <property type="entry name" value="HAD-like"/>
    <property type="match status" value="1"/>
</dbReference>
<comment type="caution">
    <text evidence="2">The sequence shown here is derived from an EMBL/GenBank/DDBJ whole genome shotgun (WGS) entry which is preliminary data.</text>
</comment>
<dbReference type="Pfam" id="PF00702">
    <property type="entry name" value="Hydrolase"/>
    <property type="match status" value="1"/>
</dbReference>
<dbReference type="Proteomes" id="UP001589792">
    <property type="component" value="Unassembled WGS sequence"/>
</dbReference>
<accession>A0ABV6EJ66</accession>
<dbReference type="InterPro" id="IPR023198">
    <property type="entry name" value="PGP-like_dom2"/>
</dbReference>
<evidence type="ECO:0000313" key="2">
    <source>
        <dbReference type="EMBL" id="MFC0228749.1"/>
    </source>
</evidence>
<name>A0ABV6EJ66_9GAMM</name>
<evidence type="ECO:0000313" key="3">
    <source>
        <dbReference type="Proteomes" id="UP001589792"/>
    </source>
</evidence>
<keyword evidence="2" id="KW-0378">Hydrolase</keyword>
<sequence>MDYHKENTAFYWFDFGGVLSPPIATLFDFYYEKTGIPANQLQASMKALADDMELPTLAPIESAILTEKEWGTRLRAAMARLFPATDTSKAQLENFGQQWFAEVQPNSAIIQRIKDMRNAGHRVGILTNNVIEWQPYWQAMVGLNDVVEHIVDSCKVRCRKPEHKFFAIAEQVAGVSPQHCVLIDDLLENCVSAEKRGWKTIQFTNNEDCFEKLDKIIGDRKC</sequence>
<keyword evidence="3" id="KW-1185">Reference proteome</keyword>
<dbReference type="InterPro" id="IPR023214">
    <property type="entry name" value="HAD_sf"/>
</dbReference>
<dbReference type="Gene3D" id="1.10.150.240">
    <property type="entry name" value="Putative phosphatase, domain 2"/>
    <property type="match status" value="1"/>
</dbReference>
<dbReference type="SFLD" id="SFLDS00003">
    <property type="entry name" value="Haloacid_Dehalogenase"/>
    <property type="match status" value="1"/>
</dbReference>
<dbReference type="Gene3D" id="3.40.50.1000">
    <property type="entry name" value="HAD superfamily/HAD-like"/>
    <property type="match status" value="1"/>
</dbReference>
<dbReference type="EMBL" id="JBHLXG010000025">
    <property type="protein sequence ID" value="MFC0228749.1"/>
    <property type="molecule type" value="Genomic_DNA"/>
</dbReference>
<evidence type="ECO:0000256" key="1">
    <source>
        <dbReference type="ARBA" id="ARBA00022723"/>
    </source>
</evidence>
<dbReference type="InterPro" id="IPR006439">
    <property type="entry name" value="HAD-SF_hydro_IA"/>
</dbReference>
<dbReference type="PANTHER" id="PTHR43611:SF3">
    <property type="entry name" value="FLAVIN MONONUCLEOTIDE HYDROLASE 1, CHLOROPLATIC"/>
    <property type="match status" value="1"/>
</dbReference>
<dbReference type="RefSeq" id="WP_380678733.1">
    <property type="nucleotide sequence ID" value="NZ_CP173186.1"/>
</dbReference>
<dbReference type="GO" id="GO:0016787">
    <property type="term" value="F:hydrolase activity"/>
    <property type="evidence" value="ECO:0007669"/>
    <property type="project" value="UniProtKB-KW"/>
</dbReference>
<dbReference type="PRINTS" id="PR00413">
    <property type="entry name" value="HADHALOGNASE"/>
</dbReference>
<dbReference type="InterPro" id="IPR036412">
    <property type="entry name" value="HAD-like_sf"/>
</dbReference>
<dbReference type="PANTHER" id="PTHR43611">
    <property type="entry name" value="ALPHA-D-GLUCOSE 1-PHOSPHATE PHOSPHATASE"/>
    <property type="match status" value="1"/>
</dbReference>
<proteinExistence type="predicted"/>
<keyword evidence="1" id="KW-0479">Metal-binding</keyword>
<protein>
    <submittedName>
        <fullName evidence="2">HAD-IA family hydrolase</fullName>
    </submittedName>
</protein>
<reference evidence="2 3" key="1">
    <citation type="submission" date="2024-09" db="EMBL/GenBank/DDBJ databases">
        <authorList>
            <person name="Sun Q."/>
            <person name="Mori K."/>
        </authorList>
    </citation>
    <scope>NUCLEOTIDE SEQUENCE [LARGE SCALE GENOMIC DNA]</scope>
    <source>
        <strain evidence="2 3">CCM 8626</strain>
    </source>
</reference>
<gene>
    <name evidence="2" type="ORF">ACFFJ3_20000</name>
</gene>
<dbReference type="NCBIfam" id="TIGR01509">
    <property type="entry name" value="HAD-SF-IA-v3"/>
    <property type="match status" value="1"/>
</dbReference>
<dbReference type="SFLD" id="SFLDG01129">
    <property type="entry name" value="C1.5:_HAD__Beta-PGM__Phosphata"/>
    <property type="match status" value="1"/>
</dbReference>
<organism evidence="2 3">
    <name type="scientific">Serratia aquatilis</name>
    <dbReference type="NCBI Taxonomy" id="1737515"/>
    <lineage>
        <taxon>Bacteria</taxon>
        <taxon>Pseudomonadati</taxon>
        <taxon>Pseudomonadota</taxon>
        <taxon>Gammaproteobacteria</taxon>
        <taxon>Enterobacterales</taxon>
        <taxon>Yersiniaceae</taxon>
        <taxon>Serratia</taxon>
    </lineage>
</organism>